<organism evidence="2 3">
    <name type="scientific">Halobacillus karajensis</name>
    <dbReference type="NCBI Taxonomy" id="195088"/>
    <lineage>
        <taxon>Bacteria</taxon>
        <taxon>Bacillati</taxon>
        <taxon>Bacillota</taxon>
        <taxon>Bacilli</taxon>
        <taxon>Bacillales</taxon>
        <taxon>Bacillaceae</taxon>
        <taxon>Halobacillus</taxon>
    </lineage>
</organism>
<reference evidence="3" key="1">
    <citation type="submission" date="2014-03" db="EMBL/GenBank/DDBJ databases">
        <authorList>
            <person name="Urmite Genomes U."/>
        </authorList>
    </citation>
    <scope>NUCLEOTIDE SEQUENCE [LARGE SCALE GENOMIC DNA]</scope>
    <source>
        <strain evidence="3">HD-03</strain>
    </source>
</reference>
<sequence length="148" mass="16833">MNKKTIGVAGIYILIMLPLLLLTYGANWNPSNISYDLDGETLVIKEGLGEEEVVEVNVQDRMNELLQFTLAVSVENKQWKTDVLVIGILLPFILFAIVPERRPFKKNLSFKWYMTSILAILVLYAAYSVPAHVTQIAEVHQYVDHLLE</sequence>
<comment type="caution">
    <text evidence="2">The sequence shown here is derived from an EMBL/GenBank/DDBJ whole genome shotgun (WGS) entry which is preliminary data.</text>
</comment>
<protein>
    <submittedName>
        <fullName evidence="2">Uncharacterized protein</fullName>
    </submittedName>
</protein>
<feature type="transmembrane region" description="Helical" evidence="1">
    <location>
        <begin position="7"/>
        <end position="26"/>
    </location>
</feature>
<name>A0A024P576_9BACI</name>
<evidence type="ECO:0000313" key="3">
    <source>
        <dbReference type="Proteomes" id="UP000028868"/>
    </source>
</evidence>
<dbReference type="Proteomes" id="UP000028868">
    <property type="component" value="Unassembled WGS sequence"/>
</dbReference>
<dbReference type="AlphaFoldDB" id="A0A024P576"/>
<dbReference type="EMBL" id="CCDI010000001">
    <property type="protein sequence ID" value="CDQ23137.1"/>
    <property type="molecule type" value="Genomic_DNA"/>
</dbReference>
<keyword evidence="1" id="KW-0812">Transmembrane</keyword>
<feature type="transmembrane region" description="Helical" evidence="1">
    <location>
        <begin position="79"/>
        <end position="98"/>
    </location>
</feature>
<dbReference type="RefSeq" id="WP_035506747.1">
    <property type="nucleotide sequence ID" value="NZ_CCDH010000001.1"/>
</dbReference>
<reference evidence="2 3" key="2">
    <citation type="submission" date="2014-05" db="EMBL/GenBank/DDBJ databases">
        <title>Draft genome sequence of Halobacillus karajensis HK-03.</title>
        <authorList>
            <person name="Khelaifia S."/>
            <person name="Croce O."/>
            <person name="Lagier J.C."/>
            <person name="Raoult D."/>
        </authorList>
    </citation>
    <scope>NUCLEOTIDE SEQUENCE [LARGE SCALE GENOMIC DNA]</scope>
    <source>
        <strain evidence="2 3">HD-03</strain>
    </source>
</reference>
<evidence type="ECO:0000313" key="2">
    <source>
        <dbReference type="EMBL" id="CDQ23137.1"/>
    </source>
</evidence>
<keyword evidence="1" id="KW-0472">Membrane</keyword>
<keyword evidence="1" id="KW-1133">Transmembrane helix</keyword>
<feature type="transmembrane region" description="Helical" evidence="1">
    <location>
        <begin position="110"/>
        <end position="127"/>
    </location>
</feature>
<gene>
    <name evidence="2" type="ORF">BN983_01356</name>
</gene>
<accession>A0A024P576</accession>
<proteinExistence type="predicted"/>
<keyword evidence="3" id="KW-1185">Reference proteome</keyword>
<evidence type="ECO:0000256" key="1">
    <source>
        <dbReference type="SAM" id="Phobius"/>
    </source>
</evidence>